<dbReference type="GO" id="GO:0008013">
    <property type="term" value="F:beta-catenin binding"/>
    <property type="evidence" value="ECO:0007669"/>
    <property type="project" value="TreeGrafter"/>
</dbReference>
<dbReference type="GO" id="GO:0000902">
    <property type="term" value="P:cell morphogenesis"/>
    <property type="evidence" value="ECO:0007669"/>
    <property type="project" value="TreeGrafter"/>
</dbReference>
<dbReference type="GO" id="GO:0005912">
    <property type="term" value="C:adherens junction"/>
    <property type="evidence" value="ECO:0007669"/>
    <property type="project" value="TreeGrafter"/>
</dbReference>
<dbReference type="PROSITE" id="PS50268">
    <property type="entry name" value="CADHERIN_2"/>
    <property type="match status" value="5"/>
</dbReference>
<dbReference type="GO" id="GO:0034332">
    <property type="term" value="P:adherens junction organization"/>
    <property type="evidence" value="ECO:0007669"/>
    <property type="project" value="TreeGrafter"/>
</dbReference>
<dbReference type="GO" id="GO:0098552">
    <property type="term" value="C:side of membrane"/>
    <property type="evidence" value="ECO:0007669"/>
    <property type="project" value="UniProtKB-KW"/>
</dbReference>
<dbReference type="PRINTS" id="PR00205">
    <property type="entry name" value="CADHERIN"/>
</dbReference>
<organism evidence="21 22">
    <name type="scientific">Xenopus laevis</name>
    <name type="common">African clawed frog</name>
    <dbReference type="NCBI Taxonomy" id="8355"/>
    <lineage>
        <taxon>Eukaryota</taxon>
        <taxon>Metazoa</taxon>
        <taxon>Chordata</taxon>
        <taxon>Craniata</taxon>
        <taxon>Vertebrata</taxon>
        <taxon>Euteleostomi</taxon>
        <taxon>Amphibia</taxon>
        <taxon>Batrachia</taxon>
        <taxon>Anura</taxon>
        <taxon>Pipoidea</taxon>
        <taxon>Pipidae</taxon>
        <taxon>Xenopodinae</taxon>
        <taxon>Xenopus</taxon>
        <taxon>Xenopus</taxon>
    </lineage>
</organism>
<keyword evidence="15" id="KW-0325">Glycoprotein</keyword>
<evidence type="ECO:0000256" key="12">
    <source>
        <dbReference type="ARBA" id="ARBA00022837"/>
    </source>
</evidence>
<gene>
    <name evidence="21" type="ORF">XELAEV_18024938mg</name>
</gene>
<dbReference type="OMA" id="NDMECIP"/>
<keyword evidence="7" id="KW-0336">GPI-anchor</keyword>
<evidence type="ECO:0000256" key="13">
    <source>
        <dbReference type="ARBA" id="ARBA00022889"/>
    </source>
</evidence>
<dbReference type="AlphaFoldDB" id="A0A974CZQ7"/>
<dbReference type="FunFam" id="2.60.40.60:FF:000095">
    <property type="entry name" value="Cadherin 13"/>
    <property type="match status" value="1"/>
</dbReference>
<dbReference type="Pfam" id="PF08758">
    <property type="entry name" value="Cadherin_pro"/>
    <property type="match status" value="1"/>
</dbReference>
<evidence type="ECO:0000256" key="5">
    <source>
        <dbReference type="ARBA" id="ARBA00022475"/>
    </source>
</evidence>
<evidence type="ECO:0000256" key="10">
    <source>
        <dbReference type="ARBA" id="ARBA00022729"/>
    </source>
</evidence>
<dbReference type="FunFam" id="2.60.40.60:FF:000019">
    <property type="entry name" value="Cadherin 2"/>
    <property type="match status" value="1"/>
</dbReference>
<dbReference type="GO" id="GO:0016339">
    <property type="term" value="P:calcium-dependent cell-cell adhesion via plasma membrane cell adhesion molecules"/>
    <property type="evidence" value="ECO:0007669"/>
    <property type="project" value="TreeGrafter"/>
</dbReference>
<feature type="domain" description="Cadherin" evidence="20">
    <location>
        <begin position="182"/>
        <end position="288"/>
    </location>
</feature>
<reference evidence="22" key="1">
    <citation type="journal article" date="2016" name="Nature">
        <title>Genome evolution in the allotetraploid frog Xenopus laevis.</title>
        <authorList>
            <person name="Session A.M."/>
            <person name="Uno Y."/>
            <person name="Kwon T."/>
            <person name="Chapman J.A."/>
            <person name="Toyoda A."/>
            <person name="Takahashi S."/>
            <person name="Fukui A."/>
            <person name="Hikosaka A."/>
            <person name="Suzuki A."/>
            <person name="Kondo M."/>
            <person name="van Heeringen S.J."/>
            <person name="Quigley I."/>
            <person name="Heinz S."/>
            <person name="Ogino H."/>
            <person name="Ochi H."/>
            <person name="Hellsten U."/>
            <person name="Lyons J.B."/>
            <person name="Simakov O."/>
            <person name="Putnam N."/>
            <person name="Stites J."/>
            <person name="Kuroki Y."/>
            <person name="Tanaka T."/>
            <person name="Michiue T."/>
            <person name="Watanabe M."/>
            <person name="Bogdanovic O."/>
            <person name="Lister R."/>
            <person name="Georgiou G."/>
            <person name="Paranjpe S.S."/>
            <person name="van Kruijsbergen I."/>
            <person name="Shu S."/>
            <person name="Carlson J."/>
            <person name="Kinoshita T."/>
            <person name="Ohta Y."/>
            <person name="Mawaribuchi S."/>
            <person name="Jenkins J."/>
            <person name="Grimwood J."/>
            <person name="Schmutz J."/>
            <person name="Mitros T."/>
            <person name="Mozaffari S.V."/>
            <person name="Suzuki Y."/>
            <person name="Haramoto Y."/>
            <person name="Yamamoto T.S."/>
            <person name="Takagi C."/>
            <person name="Heald R."/>
            <person name="Miller K."/>
            <person name="Haudenschild C."/>
            <person name="Kitzman J."/>
            <person name="Nakayama T."/>
            <person name="Izutsu Y."/>
            <person name="Robert J."/>
            <person name="Fortriede J."/>
            <person name="Burns K."/>
            <person name="Lotay V."/>
            <person name="Karimi K."/>
            <person name="Yasuoka Y."/>
            <person name="Dichmann D.S."/>
            <person name="Flajnik M.F."/>
            <person name="Houston D.W."/>
            <person name="Shendure J."/>
            <person name="DuPasquier L."/>
            <person name="Vize P.D."/>
            <person name="Zorn A.M."/>
            <person name="Ito M."/>
            <person name="Marcotte E.M."/>
            <person name="Wallingford J.B."/>
            <person name="Ito Y."/>
            <person name="Asashima M."/>
            <person name="Ueno N."/>
            <person name="Matsuda Y."/>
            <person name="Veenstra G.J."/>
            <person name="Fujiyama A."/>
            <person name="Harland R.M."/>
            <person name="Taira M."/>
            <person name="Rokhsar D.S."/>
        </authorList>
    </citation>
    <scope>NUCLEOTIDE SEQUENCE [LARGE SCALE GENOMIC DNA]</scope>
    <source>
        <strain evidence="22">J</strain>
    </source>
</reference>
<evidence type="ECO:0000256" key="2">
    <source>
        <dbReference type="ARBA" id="ARBA00004609"/>
    </source>
</evidence>
<feature type="signal peptide" evidence="19">
    <location>
        <begin position="1"/>
        <end position="17"/>
    </location>
</feature>
<dbReference type="GO" id="GO:0016342">
    <property type="term" value="C:catenin complex"/>
    <property type="evidence" value="ECO:0007669"/>
    <property type="project" value="TreeGrafter"/>
</dbReference>
<dbReference type="Proteomes" id="UP000694892">
    <property type="component" value="Chromosome 4S"/>
</dbReference>
<evidence type="ECO:0000256" key="1">
    <source>
        <dbReference type="ARBA" id="ARBA00004496"/>
    </source>
</evidence>
<keyword evidence="6" id="KW-0963">Cytoplasm</keyword>
<feature type="domain" description="Cadherin" evidence="20">
    <location>
        <begin position="521"/>
        <end position="628"/>
    </location>
</feature>
<comment type="subcellular location">
    <subcellularLocation>
        <location evidence="2">Cell membrane</location>
        <topology evidence="2">Lipid-anchor</topology>
        <topology evidence="2">GPI-anchor</topology>
    </subcellularLocation>
    <subcellularLocation>
        <location evidence="1">Cytoplasm</location>
    </subcellularLocation>
</comment>
<dbReference type="GO" id="GO:0007156">
    <property type="term" value="P:homophilic cell adhesion via plasma membrane adhesion molecules"/>
    <property type="evidence" value="ECO:0007669"/>
    <property type="project" value="InterPro"/>
</dbReference>
<dbReference type="Pfam" id="PF00028">
    <property type="entry name" value="Cadherin"/>
    <property type="match status" value="5"/>
</dbReference>
<dbReference type="CDD" id="cd11304">
    <property type="entry name" value="Cadherin_repeat"/>
    <property type="match status" value="5"/>
</dbReference>
<evidence type="ECO:0000256" key="3">
    <source>
        <dbReference type="ARBA" id="ARBA00011555"/>
    </source>
</evidence>
<sequence>MMLLIYLGSWLPLKAKALLAQQICTVQPQRMNENASSRCELVNMDHKTLVALSMVLSQVLVFAIANDMECIPGFQQKIFYVEQPSEFTEDQLVLNVQFNDCSGNEEVIYEVSNPDFKVEPDGSLIALRNITEVVRVLFIHARSPHTDDMAEVKILGRKERHNSSKNVLKVPRHLPFLRHRRAIVAPSISIPENQRIPFPKIVGRVVVSDRIPGSKIRLYGKGVDQEPKGIFRINENTGEVSVTKALDREAIPSYLLQVETTDENGKNIEGPVDLEILVIDQNDNRPIFREGPYVGHVLEGSPTGTTVMHMMAFDADDPTTDNAVLRYNILRQTPDKPSPNMFYIDPEKGDIVTVVSPALLDRETLSTPQYELIVEAKDMAGMDVGLIGTATATIVIDDKNDHPPEFTKKEFQATVKEGVTGVMVNLTVEDKDDPATGAWKAVYTIINGNPGQSFEIHTNPKTNEGMLSVVKPLDYEISAFHTLLIKVENEDPLIPDVGYGSSSTATVQITVLDVNESPVFHPDPMTVTTKENIQIGSQLFTVNATDPDTLQHQSIRYSILKDEAGWLYINPLNGTINTTFPLDRESTFVLNNTYTALILAIDNGSPPATGTGTFQITLEDINDNAPYIHPTSAYVCEDSKDLAVVILSASDRDLHPNSHPFKFELSKQTGSDKAWKITQLNHTHAQVSLLHNLKRANYNLPVTVTDSGKPPLTNNTELKVQVCSCKKTKMDCSSADAPHVSMFLLLLFSLSSLYCKLI</sequence>
<keyword evidence="12 18" id="KW-0106">Calcium</keyword>
<dbReference type="InterPro" id="IPR002126">
    <property type="entry name" value="Cadherin-like_dom"/>
</dbReference>
<dbReference type="FunFam" id="2.60.40.60:FF:000011">
    <property type="entry name" value="Cadherin 1"/>
    <property type="match status" value="1"/>
</dbReference>
<dbReference type="Gene3D" id="2.60.40.60">
    <property type="entry name" value="Cadherins"/>
    <property type="match status" value="6"/>
</dbReference>
<evidence type="ECO:0000256" key="17">
    <source>
        <dbReference type="ARBA" id="ARBA00025461"/>
    </source>
</evidence>
<feature type="domain" description="Cadherin" evidence="20">
    <location>
        <begin position="407"/>
        <end position="520"/>
    </location>
</feature>
<evidence type="ECO:0000256" key="15">
    <source>
        <dbReference type="ARBA" id="ARBA00023180"/>
    </source>
</evidence>
<name>A0A974CZQ7_XENLA</name>
<dbReference type="SMART" id="SM00112">
    <property type="entry name" value="CA"/>
    <property type="match status" value="5"/>
</dbReference>
<evidence type="ECO:0000313" key="22">
    <source>
        <dbReference type="Proteomes" id="UP000694892"/>
    </source>
</evidence>
<comment type="subunit">
    <text evidence="3">By contrast to classical cadherins, homodimerization in trans is not mediated by cadherin EC1 domain strand-swapping, but instead through a homophilic adhesive interface which joins two elongated EC1-EC2 domains through a region near their Ca2+-binding sites to form a tetrahedral, X-like shape.</text>
</comment>
<keyword evidence="14" id="KW-0472">Membrane</keyword>
<keyword evidence="13" id="KW-0130">Cell adhesion</keyword>
<feature type="domain" description="Cadherin" evidence="20">
    <location>
        <begin position="289"/>
        <end position="406"/>
    </location>
</feature>
<feature type="chain" id="PRO_5036994930" description="Cadherin-13" evidence="19">
    <location>
        <begin position="18"/>
        <end position="758"/>
    </location>
</feature>
<dbReference type="PROSITE" id="PS00232">
    <property type="entry name" value="CADHERIN_1"/>
    <property type="match status" value="2"/>
</dbReference>
<evidence type="ECO:0000313" key="21">
    <source>
        <dbReference type="EMBL" id="OCT82408.1"/>
    </source>
</evidence>
<proteinExistence type="predicted"/>
<dbReference type="InterPro" id="IPR039808">
    <property type="entry name" value="Cadherin"/>
</dbReference>
<dbReference type="GO" id="GO:0005509">
    <property type="term" value="F:calcium ion binding"/>
    <property type="evidence" value="ECO:0007669"/>
    <property type="project" value="UniProtKB-UniRule"/>
</dbReference>
<evidence type="ECO:0000256" key="9">
    <source>
        <dbReference type="ARBA" id="ARBA00022723"/>
    </source>
</evidence>
<evidence type="ECO:0000256" key="4">
    <source>
        <dbReference type="ARBA" id="ARBA00018949"/>
    </source>
</evidence>
<keyword evidence="5" id="KW-1003">Cell membrane</keyword>
<keyword evidence="8" id="KW-0165">Cleavage on pair of basic residues</keyword>
<dbReference type="GO" id="GO:0007043">
    <property type="term" value="P:cell-cell junction assembly"/>
    <property type="evidence" value="ECO:0007669"/>
    <property type="project" value="TreeGrafter"/>
</dbReference>
<dbReference type="EMBL" id="CM004473">
    <property type="protein sequence ID" value="OCT82408.1"/>
    <property type="molecule type" value="Genomic_DNA"/>
</dbReference>
<dbReference type="PANTHER" id="PTHR24027:SF80">
    <property type="entry name" value="CADHERIN-13"/>
    <property type="match status" value="1"/>
</dbReference>
<evidence type="ECO:0000256" key="16">
    <source>
        <dbReference type="ARBA" id="ARBA00023288"/>
    </source>
</evidence>
<evidence type="ECO:0000256" key="6">
    <source>
        <dbReference type="ARBA" id="ARBA00022490"/>
    </source>
</evidence>
<evidence type="ECO:0000256" key="8">
    <source>
        <dbReference type="ARBA" id="ARBA00022685"/>
    </source>
</evidence>
<dbReference type="InterPro" id="IPR020894">
    <property type="entry name" value="Cadherin_CS"/>
</dbReference>
<dbReference type="FunFam" id="2.60.40.60:FF:000022">
    <property type="entry name" value="Cadherin 2"/>
    <property type="match status" value="1"/>
</dbReference>
<dbReference type="SMART" id="SM01055">
    <property type="entry name" value="Cadherin_pro"/>
    <property type="match status" value="1"/>
</dbReference>
<evidence type="ECO:0000256" key="18">
    <source>
        <dbReference type="PROSITE-ProRule" id="PRU00043"/>
    </source>
</evidence>
<accession>A0A974CZQ7</accession>
<dbReference type="FunFam" id="2.60.40.60:FF:000148">
    <property type="entry name" value="cadherin-13 isoform X1"/>
    <property type="match status" value="1"/>
</dbReference>
<evidence type="ECO:0000256" key="7">
    <source>
        <dbReference type="ARBA" id="ARBA00022622"/>
    </source>
</evidence>
<evidence type="ECO:0000259" key="20">
    <source>
        <dbReference type="PROSITE" id="PS50268"/>
    </source>
</evidence>
<dbReference type="GO" id="GO:0016477">
    <property type="term" value="P:cell migration"/>
    <property type="evidence" value="ECO:0007669"/>
    <property type="project" value="TreeGrafter"/>
</dbReference>
<evidence type="ECO:0000256" key="19">
    <source>
        <dbReference type="SAM" id="SignalP"/>
    </source>
</evidence>
<keyword evidence="9" id="KW-0479">Metal-binding</keyword>
<dbReference type="InterPro" id="IPR014868">
    <property type="entry name" value="Cadherin_pro_dom"/>
</dbReference>
<feature type="domain" description="Cadherin" evidence="20">
    <location>
        <begin position="627"/>
        <end position="740"/>
    </location>
</feature>
<keyword evidence="10 19" id="KW-0732">Signal</keyword>
<dbReference type="GO" id="GO:0045296">
    <property type="term" value="F:cadherin binding"/>
    <property type="evidence" value="ECO:0007669"/>
    <property type="project" value="TreeGrafter"/>
</dbReference>
<comment type="function">
    <text evidence="17">Cadherins are calcium-dependent cell adhesion proteins. They preferentially interact with themselves in a homophilic manner in connecting cells; cadherins may thus contribute to the sorting of heterogeneous cell types. May act as a negative regulator of neural cell growth.</text>
</comment>
<keyword evidence="16" id="KW-0449">Lipoprotein</keyword>
<protein>
    <recommendedName>
        <fullName evidence="4">Cadherin-13</fullName>
    </recommendedName>
</protein>
<dbReference type="InterPro" id="IPR015919">
    <property type="entry name" value="Cadherin-like_sf"/>
</dbReference>
<dbReference type="GO" id="GO:0044331">
    <property type="term" value="P:cell-cell adhesion mediated by cadherin"/>
    <property type="evidence" value="ECO:0007669"/>
    <property type="project" value="TreeGrafter"/>
</dbReference>
<dbReference type="SUPFAM" id="SSF49313">
    <property type="entry name" value="Cadherin-like"/>
    <property type="match status" value="6"/>
</dbReference>
<dbReference type="FunFam" id="2.60.40.60:FF:000031">
    <property type="entry name" value="Cadherin 3"/>
    <property type="match status" value="1"/>
</dbReference>
<evidence type="ECO:0000256" key="11">
    <source>
        <dbReference type="ARBA" id="ARBA00022737"/>
    </source>
</evidence>
<dbReference type="PANTHER" id="PTHR24027">
    <property type="entry name" value="CADHERIN-23"/>
    <property type="match status" value="1"/>
</dbReference>
<evidence type="ECO:0000256" key="14">
    <source>
        <dbReference type="ARBA" id="ARBA00023136"/>
    </source>
</evidence>
<dbReference type="GO" id="GO:0005737">
    <property type="term" value="C:cytoplasm"/>
    <property type="evidence" value="ECO:0007669"/>
    <property type="project" value="UniProtKB-SubCell"/>
</dbReference>
<keyword evidence="11" id="KW-0677">Repeat</keyword>